<keyword evidence="3" id="KW-1185">Reference proteome</keyword>
<dbReference type="OrthoDB" id="4160360at2759"/>
<dbReference type="PRINTS" id="PR00929">
    <property type="entry name" value="ATHOOK"/>
</dbReference>
<feature type="region of interest" description="Disordered" evidence="1">
    <location>
        <begin position="311"/>
        <end position="338"/>
    </location>
</feature>
<feature type="compositionally biased region" description="Polar residues" evidence="1">
    <location>
        <begin position="159"/>
        <end position="170"/>
    </location>
</feature>
<evidence type="ECO:0000313" key="3">
    <source>
        <dbReference type="Proteomes" id="UP000799429"/>
    </source>
</evidence>
<sequence>MERAVRKHLQNEGLWNEKMDSQYSSVGGPAGIPVDDRELLLTSRPWFVWSLDLSEEKDFPSHGVNEANGAVAVGTGHFGNLHNLNRGLFHSLPVPLTDVEPLISDPPCNSHTTGGIRGSYFGNRSGPSRINFQVGLSADLDRDVEPSTSAPQGDHEDNQQQNNPRTTRSHLISGRTHPTKPADNLHHTGRRRKTPSRISTHAQEPHRGSRIKLLQQLMETTEEEPQISQPMKLHQGEKRKTPQRTMRTMSKERRGRPKKQNSAKSTNPQGVTKERSRPVGAIRSQNLQEVIKRRGCPPKLVQREDTVLKDYPTQGVELQKETKRKGGPPKSLQTEDIKLGGQVAKPIELQKWTPSEEHELHNANKRPGRPSKSAQTKIVEPRDVVQEVSKRRGRPPKFVELESVTKGRNPLLISEEPQIIIKRRGRPPKLITSQKLNKRSGPPPTTAKPQSVSKQRGRPKTRLNA</sequence>
<dbReference type="InterPro" id="IPR017956">
    <property type="entry name" value="AT_hook_DNA-bd_motif"/>
</dbReference>
<accession>A0A9P4VUU0</accession>
<evidence type="ECO:0000313" key="2">
    <source>
        <dbReference type="EMBL" id="KAF2840959.1"/>
    </source>
</evidence>
<name>A0A9P4VUU0_9PEZI</name>
<reference evidence="2" key="1">
    <citation type="journal article" date="2020" name="Stud. Mycol.">
        <title>101 Dothideomycetes genomes: a test case for predicting lifestyles and emergence of pathogens.</title>
        <authorList>
            <person name="Haridas S."/>
            <person name="Albert R."/>
            <person name="Binder M."/>
            <person name="Bloem J."/>
            <person name="Labutti K."/>
            <person name="Salamov A."/>
            <person name="Andreopoulos B."/>
            <person name="Baker S."/>
            <person name="Barry K."/>
            <person name="Bills G."/>
            <person name="Bluhm B."/>
            <person name="Cannon C."/>
            <person name="Castanera R."/>
            <person name="Culley D."/>
            <person name="Daum C."/>
            <person name="Ezra D."/>
            <person name="Gonzalez J."/>
            <person name="Henrissat B."/>
            <person name="Kuo A."/>
            <person name="Liang C."/>
            <person name="Lipzen A."/>
            <person name="Lutzoni F."/>
            <person name="Magnuson J."/>
            <person name="Mondo S."/>
            <person name="Nolan M."/>
            <person name="Ohm R."/>
            <person name="Pangilinan J."/>
            <person name="Park H.-J."/>
            <person name="Ramirez L."/>
            <person name="Alfaro M."/>
            <person name="Sun H."/>
            <person name="Tritt A."/>
            <person name="Yoshinaga Y."/>
            <person name="Zwiers L.-H."/>
            <person name="Turgeon B."/>
            <person name="Goodwin S."/>
            <person name="Spatafora J."/>
            <person name="Crous P."/>
            <person name="Grigoriev I."/>
        </authorList>
    </citation>
    <scope>NUCLEOTIDE SEQUENCE</scope>
    <source>
        <strain evidence="2">CBS 101060</strain>
    </source>
</reference>
<gene>
    <name evidence="2" type="ORF">M501DRAFT_1014948</name>
</gene>
<organism evidence="2 3">
    <name type="scientific">Patellaria atrata CBS 101060</name>
    <dbReference type="NCBI Taxonomy" id="1346257"/>
    <lineage>
        <taxon>Eukaryota</taxon>
        <taxon>Fungi</taxon>
        <taxon>Dikarya</taxon>
        <taxon>Ascomycota</taxon>
        <taxon>Pezizomycotina</taxon>
        <taxon>Dothideomycetes</taxon>
        <taxon>Dothideomycetes incertae sedis</taxon>
        <taxon>Patellariales</taxon>
        <taxon>Patellariaceae</taxon>
        <taxon>Patellaria</taxon>
    </lineage>
</organism>
<evidence type="ECO:0000256" key="1">
    <source>
        <dbReference type="SAM" id="MobiDB-lite"/>
    </source>
</evidence>
<comment type="caution">
    <text evidence="2">The sequence shown here is derived from an EMBL/GenBank/DDBJ whole genome shotgun (WGS) entry which is preliminary data.</text>
</comment>
<feature type="region of interest" description="Disordered" evidence="1">
    <location>
        <begin position="418"/>
        <end position="465"/>
    </location>
</feature>
<dbReference type="SMART" id="SM00384">
    <property type="entry name" value="AT_hook"/>
    <property type="match status" value="6"/>
</dbReference>
<dbReference type="AlphaFoldDB" id="A0A9P4VUU0"/>
<dbReference type="GO" id="GO:0003677">
    <property type="term" value="F:DNA binding"/>
    <property type="evidence" value="ECO:0007669"/>
    <property type="project" value="InterPro"/>
</dbReference>
<dbReference type="Proteomes" id="UP000799429">
    <property type="component" value="Unassembled WGS sequence"/>
</dbReference>
<feature type="compositionally biased region" description="Basic residues" evidence="1">
    <location>
        <begin position="455"/>
        <end position="465"/>
    </location>
</feature>
<protein>
    <submittedName>
        <fullName evidence="2">Uncharacterized protein</fullName>
    </submittedName>
</protein>
<dbReference type="EMBL" id="MU006092">
    <property type="protein sequence ID" value="KAF2840959.1"/>
    <property type="molecule type" value="Genomic_DNA"/>
</dbReference>
<feature type="region of interest" description="Disordered" evidence="1">
    <location>
        <begin position="353"/>
        <end position="379"/>
    </location>
</feature>
<feature type="region of interest" description="Disordered" evidence="1">
    <location>
        <begin position="142"/>
        <end position="281"/>
    </location>
</feature>
<proteinExistence type="predicted"/>